<keyword evidence="12" id="KW-1185">Reference proteome</keyword>
<evidence type="ECO:0000256" key="2">
    <source>
        <dbReference type="ARBA" id="ARBA00005573"/>
    </source>
</evidence>
<evidence type="ECO:0000256" key="5">
    <source>
        <dbReference type="ARBA" id="ARBA00022927"/>
    </source>
</evidence>
<evidence type="ECO:0000256" key="4">
    <source>
        <dbReference type="ARBA" id="ARBA00022816"/>
    </source>
</evidence>
<evidence type="ECO:0000256" key="1">
    <source>
        <dbReference type="ARBA" id="ARBA00004567"/>
    </source>
</evidence>
<dbReference type="InterPro" id="IPR011502">
    <property type="entry name" value="Nucleoporin_Nup85"/>
</dbReference>
<keyword evidence="5 9" id="KW-0653">Protein transport</keyword>
<dbReference type="GO" id="GO:0006606">
    <property type="term" value="P:protein import into nucleus"/>
    <property type="evidence" value="ECO:0007669"/>
    <property type="project" value="TreeGrafter"/>
</dbReference>
<sequence>MKETDPISNVILSRLNNPLIPADKSGLEVFQESKRHIKFKFSPCASDNGYVFITTEPTPKAKVAPFADDFRLEAIGVPKSLSNVNADYIQYLKELHEIYQGLDTYKYPLSLYEIGLINSNITARKTQDRLLYGALDSIITSLGLVINKKVDSVDMRKEAESSEEDSEEEEKDDDDEDEDDDDERNEIYGLKDLWCVLNFLKATYFSSDLIFAKNFSTWINKSDSENPSRELLDQVLDLENPYNSDIFFTYVNQLIIRGLFDQSLNILLSCKYQELKETNDFTFYLFESLIKLLNEYHIIHNAGNSSINVGEEIVEYIDEPILQDKINVLFKDFKKNALECIDTINEYLLSCDNGDFSINLDDRALILRLRKTFSLLSGSKSVILGSSSSWFEALNGLLLFDLPNRKLLPDHLETVLSSRNHSFEVDYTNIWETLCYSLLKNNNLLLVLKSLEQFSSDTTAFLSVLLDAKGFLKDYNRIDYLQSKGEQLGGIGDTVFDLELHDDHDVDEYVSEISDLSITQFLLYNFAVNCFSNKKVIDIGVSILKSLNLRNFKQILTDYLPYNYYCEKKDDYEWLMNLCAENKLIYLSNNLNKLFGLQLYQSGDVLQSLETLIKTGDYRIVSKIIWEVVDQKLIEKYNYDESTDSSSIIDLFDYQDDDIDINAVAELSNDQKSFLMAYKLDPVLKRFLSPYILLVKYMKYERSNKFNVSKSLLVDLVNFNYLPTKTLSILLLLLLKYFNLNFTNMSSNVGIGLSLFETSELMEIIQTLNKFSKETERKSELRKADTYYEEYVKLVHTNLNHEYTEFGIEIPENISELLKILRNRISLEISRKYLE</sequence>
<proteinExistence type="inferred from homology"/>
<feature type="region of interest" description="Disordered" evidence="10">
    <location>
        <begin position="155"/>
        <end position="182"/>
    </location>
</feature>
<dbReference type="RefSeq" id="XP_064849755.1">
    <property type="nucleotide sequence ID" value="XM_064993683.1"/>
</dbReference>
<keyword evidence="8 9" id="KW-0539">Nucleus</keyword>
<keyword evidence="9" id="KW-0472">Membrane</keyword>
<dbReference type="GO" id="GO:0031965">
    <property type="term" value="C:nuclear membrane"/>
    <property type="evidence" value="ECO:0007669"/>
    <property type="project" value="UniProtKB-UniRule"/>
</dbReference>
<name>A0AAV5QCT8_9ASCO</name>
<dbReference type="Proteomes" id="UP001360560">
    <property type="component" value="Unassembled WGS sequence"/>
</dbReference>
<dbReference type="GO" id="GO:0045893">
    <property type="term" value="P:positive regulation of DNA-templated transcription"/>
    <property type="evidence" value="ECO:0007669"/>
    <property type="project" value="TreeGrafter"/>
</dbReference>
<comment type="function">
    <text evidence="9">Functions as a component of the nuclear pore complex (NPC).</text>
</comment>
<gene>
    <name evidence="11" type="ORF">DASC09_000800</name>
</gene>
<keyword evidence="7 9" id="KW-0906">Nuclear pore complex</keyword>
<dbReference type="PANTHER" id="PTHR13373">
    <property type="entry name" value="FROUNT PROTEIN-RELATED"/>
    <property type="match status" value="1"/>
</dbReference>
<evidence type="ECO:0000313" key="11">
    <source>
        <dbReference type="EMBL" id="GMM32755.1"/>
    </source>
</evidence>
<comment type="subcellular location">
    <subcellularLocation>
        <location evidence="1 9">Nucleus</location>
        <location evidence="1 9">Nuclear pore complex</location>
    </subcellularLocation>
</comment>
<reference evidence="11 12" key="1">
    <citation type="journal article" date="2023" name="Elife">
        <title>Identification of key yeast species and microbe-microbe interactions impacting larval growth of Drosophila in the wild.</title>
        <authorList>
            <person name="Mure A."/>
            <person name="Sugiura Y."/>
            <person name="Maeda R."/>
            <person name="Honda K."/>
            <person name="Sakurai N."/>
            <person name="Takahashi Y."/>
            <person name="Watada M."/>
            <person name="Katoh T."/>
            <person name="Gotoh A."/>
            <person name="Gotoh Y."/>
            <person name="Taniguchi I."/>
            <person name="Nakamura K."/>
            <person name="Hayashi T."/>
            <person name="Katayama T."/>
            <person name="Uemura T."/>
            <person name="Hattori Y."/>
        </authorList>
    </citation>
    <scope>NUCLEOTIDE SEQUENCE [LARGE SCALE GENOMIC DNA]</scope>
    <source>
        <strain evidence="11 12">SC-9</strain>
    </source>
</reference>
<dbReference type="AlphaFoldDB" id="A0AAV5QCT8"/>
<dbReference type="EMBL" id="BTFZ01000001">
    <property type="protein sequence ID" value="GMM32755.1"/>
    <property type="molecule type" value="Genomic_DNA"/>
</dbReference>
<dbReference type="PANTHER" id="PTHR13373:SF21">
    <property type="entry name" value="NUCLEAR PORE COMPLEX PROTEIN NUP85"/>
    <property type="match status" value="1"/>
</dbReference>
<comment type="caution">
    <text evidence="11">The sequence shown here is derived from an EMBL/GenBank/DDBJ whole genome shotgun (WGS) entry which is preliminary data.</text>
</comment>
<organism evidence="11 12">
    <name type="scientific">Saccharomycopsis crataegensis</name>
    <dbReference type="NCBI Taxonomy" id="43959"/>
    <lineage>
        <taxon>Eukaryota</taxon>
        <taxon>Fungi</taxon>
        <taxon>Dikarya</taxon>
        <taxon>Ascomycota</taxon>
        <taxon>Saccharomycotina</taxon>
        <taxon>Saccharomycetes</taxon>
        <taxon>Saccharomycopsidaceae</taxon>
        <taxon>Saccharomycopsis</taxon>
    </lineage>
</organism>
<protein>
    <recommendedName>
        <fullName evidence="9">Nuclear pore complex protein Nup85</fullName>
    </recommendedName>
</protein>
<dbReference type="GO" id="GO:0031080">
    <property type="term" value="C:nuclear pore outer ring"/>
    <property type="evidence" value="ECO:0007669"/>
    <property type="project" value="TreeGrafter"/>
</dbReference>
<evidence type="ECO:0000256" key="6">
    <source>
        <dbReference type="ARBA" id="ARBA00023010"/>
    </source>
</evidence>
<accession>A0AAV5QCT8</accession>
<evidence type="ECO:0000256" key="3">
    <source>
        <dbReference type="ARBA" id="ARBA00022448"/>
    </source>
</evidence>
<dbReference type="Pfam" id="PF07575">
    <property type="entry name" value="Nucleopor_Nup85"/>
    <property type="match status" value="1"/>
</dbReference>
<keyword evidence="4 9" id="KW-0509">mRNA transport</keyword>
<evidence type="ECO:0000256" key="7">
    <source>
        <dbReference type="ARBA" id="ARBA00023132"/>
    </source>
</evidence>
<evidence type="ECO:0000256" key="10">
    <source>
        <dbReference type="SAM" id="MobiDB-lite"/>
    </source>
</evidence>
<feature type="compositionally biased region" description="Acidic residues" evidence="10">
    <location>
        <begin position="161"/>
        <end position="182"/>
    </location>
</feature>
<comment type="subunit">
    <text evidence="9">Component of the nuclear pore complex (NPC).</text>
</comment>
<evidence type="ECO:0000256" key="9">
    <source>
        <dbReference type="RuleBase" id="RU365073"/>
    </source>
</evidence>
<keyword evidence="6 9" id="KW-0811">Translocation</keyword>
<dbReference type="GO" id="GO:0017056">
    <property type="term" value="F:structural constituent of nuclear pore"/>
    <property type="evidence" value="ECO:0007669"/>
    <property type="project" value="TreeGrafter"/>
</dbReference>
<evidence type="ECO:0000313" key="12">
    <source>
        <dbReference type="Proteomes" id="UP001360560"/>
    </source>
</evidence>
<keyword evidence="3 9" id="KW-0813">Transport</keyword>
<dbReference type="GeneID" id="90070734"/>
<dbReference type="GO" id="GO:0006406">
    <property type="term" value="P:mRNA export from nucleus"/>
    <property type="evidence" value="ECO:0007669"/>
    <property type="project" value="TreeGrafter"/>
</dbReference>
<comment type="similarity">
    <text evidence="2 9">Belongs to the nucleoporin Nup85 family.</text>
</comment>
<evidence type="ECO:0000256" key="8">
    <source>
        <dbReference type="ARBA" id="ARBA00023242"/>
    </source>
</evidence>